<dbReference type="RefSeq" id="WP_203894758.1">
    <property type="nucleotide sequence ID" value="NZ_BOOH01000058.1"/>
</dbReference>
<keyword evidence="2" id="KW-1277">Toxin-antitoxin system</keyword>
<gene>
    <name evidence="7" type="ORF">Plo01_67490</name>
</gene>
<dbReference type="GO" id="GO:0003677">
    <property type="term" value="F:DNA binding"/>
    <property type="evidence" value="ECO:0007669"/>
    <property type="project" value="UniProtKB-KW"/>
</dbReference>
<keyword evidence="8" id="KW-1185">Reference proteome</keyword>
<organism evidence="7 8">
    <name type="scientific">Planobispora longispora</name>
    <dbReference type="NCBI Taxonomy" id="28887"/>
    <lineage>
        <taxon>Bacteria</taxon>
        <taxon>Bacillati</taxon>
        <taxon>Actinomycetota</taxon>
        <taxon>Actinomycetes</taxon>
        <taxon>Streptosporangiales</taxon>
        <taxon>Streptosporangiaceae</taxon>
        <taxon>Planobispora</taxon>
    </lineage>
</organism>
<comment type="similarity">
    <text evidence="6">Belongs to the TacA antitoxin family.</text>
</comment>
<dbReference type="GO" id="GO:0006355">
    <property type="term" value="P:regulation of DNA-templated transcription"/>
    <property type="evidence" value="ECO:0007669"/>
    <property type="project" value="InterPro"/>
</dbReference>
<evidence type="ECO:0008006" key="9">
    <source>
        <dbReference type="Google" id="ProtNLM"/>
    </source>
</evidence>
<evidence type="ECO:0000256" key="5">
    <source>
        <dbReference type="ARBA" id="ARBA00023163"/>
    </source>
</evidence>
<evidence type="ECO:0000313" key="7">
    <source>
        <dbReference type="EMBL" id="GIH80320.1"/>
    </source>
</evidence>
<evidence type="ECO:0000256" key="6">
    <source>
        <dbReference type="ARBA" id="ARBA00049988"/>
    </source>
</evidence>
<dbReference type="PANTHER" id="PTHR35401:SF1">
    <property type="entry name" value="CYTOPLASMIC PROTEIN"/>
    <property type="match status" value="1"/>
</dbReference>
<dbReference type="InterPro" id="IPR014795">
    <property type="entry name" value="TacA_1-like"/>
</dbReference>
<dbReference type="AlphaFoldDB" id="A0A8J3RTA1"/>
<evidence type="ECO:0000256" key="1">
    <source>
        <dbReference type="ARBA" id="ARBA00022491"/>
    </source>
</evidence>
<accession>A0A8J3RTA1</accession>
<dbReference type="Proteomes" id="UP000616724">
    <property type="component" value="Unassembled WGS sequence"/>
</dbReference>
<keyword evidence="1" id="KW-0678">Repressor</keyword>
<dbReference type="Gene3D" id="1.20.5.780">
    <property type="entry name" value="Single helix bin"/>
    <property type="match status" value="1"/>
</dbReference>
<evidence type="ECO:0000256" key="2">
    <source>
        <dbReference type="ARBA" id="ARBA00022649"/>
    </source>
</evidence>
<name>A0A8J3RTA1_9ACTN</name>
<evidence type="ECO:0000313" key="8">
    <source>
        <dbReference type="Proteomes" id="UP000616724"/>
    </source>
</evidence>
<dbReference type="Pfam" id="PF08681">
    <property type="entry name" value="TacA1"/>
    <property type="match status" value="1"/>
</dbReference>
<comment type="caution">
    <text evidence="7">The sequence shown here is derived from an EMBL/GenBank/DDBJ whole genome shotgun (WGS) entry which is preliminary data.</text>
</comment>
<evidence type="ECO:0000256" key="4">
    <source>
        <dbReference type="ARBA" id="ARBA00023125"/>
    </source>
</evidence>
<keyword evidence="3" id="KW-0805">Transcription regulation</keyword>
<dbReference type="SUPFAM" id="SSF47598">
    <property type="entry name" value="Ribbon-helix-helix"/>
    <property type="match status" value="1"/>
</dbReference>
<dbReference type="PANTHER" id="PTHR35401">
    <property type="entry name" value="COPG FAMILY HELIX-TURN-HELIX PROTEIN-RELATED-RELATED"/>
    <property type="match status" value="1"/>
</dbReference>
<reference evidence="7 8" key="1">
    <citation type="submission" date="2021-01" db="EMBL/GenBank/DDBJ databases">
        <title>Whole genome shotgun sequence of Planobispora longispora NBRC 13918.</title>
        <authorList>
            <person name="Komaki H."/>
            <person name="Tamura T."/>
        </authorList>
    </citation>
    <scope>NUCLEOTIDE SEQUENCE [LARGE SCALE GENOMIC DNA]</scope>
    <source>
        <strain evidence="7 8">NBRC 13918</strain>
    </source>
</reference>
<evidence type="ECO:0000256" key="3">
    <source>
        <dbReference type="ARBA" id="ARBA00023015"/>
    </source>
</evidence>
<keyword evidence="4" id="KW-0238">DNA-binding</keyword>
<protein>
    <recommendedName>
        <fullName evidence="9">DUF1778 domain-containing protein</fullName>
    </recommendedName>
</protein>
<keyword evidence="5" id="KW-0804">Transcription</keyword>
<proteinExistence type="inferred from homology"/>
<dbReference type="InterPro" id="IPR010985">
    <property type="entry name" value="Ribbon_hlx_hlx"/>
</dbReference>
<sequence length="90" mass="10056">MTKDERINLRVDAKTKRLLEAASEEAGMSVSAFILDTATLAARHTLADRTVFRLNAEQWAAFDTMVNEPARDVPGLRELLNTPTILDELE</sequence>
<dbReference type="EMBL" id="BOOH01000058">
    <property type="protein sequence ID" value="GIH80320.1"/>
    <property type="molecule type" value="Genomic_DNA"/>
</dbReference>